<evidence type="ECO:0000256" key="4">
    <source>
        <dbReference type="ARBA" id="ARBA00022475"/>
    </source>
</evidence>
<name>A0A4Q9UYV6_9ACTO</name>
<evidence type="ECO:0000313" key="11">
    <source>
        <dbReference type="Proteomes" id="UP000293036"/>
    </source>
</evidence>
<comment type="subcellular location">
    <subcellularLocation>
        <location evidence="1">Cell membrane</location>
        <topology evidence="1">Multi-pass membrane protein</topology>
    </subcellularLocation>
</comment>
<dbReference type="EMBL" id="SJDT01000006">
    <property type="protein sequence ID" value="TBW20908.1"/>
    <property type="molecule type" value="Genomic_DNA"/>
</dbReference>
<dbReference type="InterPro" id="IPR050144">
    <property type="entry name" value="AAE_transporter"/>
</dbReference>
<proteinExistence type="inferred from homology"/>
<evidence type="ECO:0000256" key="1">
    <source>
        <dbReference type="ARBA" id="ARBA00004651"/>
    </source>
</evidence>
<dbReference type="NCBIfam" id="TIGR01625">
    <property type="entry name" value="YidE_YbjL_dupl"/>
    <property type="match status" value="1"/>
</dbReference>
<feature type="transmembrane region" description="Helical" evidence="8">
    <location>
        <begin position="360"/>
        <end position="380"/>
    </location>
</feature>
<feature type="domain" description="RCK C-terminal" evidence="9">
    <location>
        <begin position="270"/>
        <end position="356"/>
    </location>
</feature>
<keyword evidence="7 8" id="KW-0472">Membrane</keyword>
<reference evidence="10 11" key="1">
    <citation type="submission" date="2019-02" db="EMBL/GenBank/DDBJ databases">
        <title>Arcanobacterium bovis sp. nov., isolated from the milk of a cow with mastitis.</title>
        <authorList>
            <person name="Sammra O."/>
            <person name="Foster G."/>
            <person name="Hassan A."/>
            <person name="Alssahen M."/>
            <person name="Laemmler C."/>
            <person name="Borowiak M."/>
            <person name="Malorny B."/>
            <person name="Abdulmawjood A."/>
        </authorList>
    </citation>
    <scope>NUCLEOTIDE SEQUENCE [LARGE SCALE GENOMIC DNA]</scope>
    <source>
        <strain evidence="10 11">C605018/01/1</strain>
    </source>
</reference>
<evidence type="ECO:0000313" key="10">
    <source>
        <dbReference type="EMBL" id="TBW20908.1"/>
    </source>
</evidence>
<evidence type="ECO:0000256" key="7">
    <source>
        <dbReference type="ARBA" id="ARBA00023136"/>
    </source>
</evidence>
<feature type="transmembrane region" description="Helical" evidence="8">
    <location>
        <begin position="163"/>
        <end position="184"/>
    </location>
</feature>
<evidence type="ECO:0000256" key="8">
    <source>
        <dbReference type="SAM" id="Phobius"/>
    </source>
</evidence>
<dbReference type="PROSITE" id="PS51202">
    <property type="entry name" value="RCK_C"/>
    <property type="match status" value="1"/>
</dbReference>
<dbReference type="Pfam" id="PF02080">
    <property type="entry name" value="TrkA_C"/>
    <property type="match status" value="1"/>
</dbReference>
<sequence length="542" mass="57119">MTIFLQYLADHHVLFTFLLVGVGMFLGEIKVKGVSLGAAAVLFLAIAISAWGVAEGVATKSTPGHGGIIIGADVGVIGLALFAFAIGNSSGKNFFAALKRATGPIIAMVAVLSFAAATAYFVGRFVFEMNPALIAGTFAGGITNTPALAAAGEASGNEAMATVGYAVAYLFGVLGMILAAGLALRAGKNDTDAPAKITHMNVRVEREDLPTVKTITEHMGGKIEISRMRQGETGKIWIPAEDDVIRKDDLLTIVGGLDVVNEAVKYLGHESSHSLRSDRRMLDFRRIIVSNHSLAGRSVAELDEMLEEKWGAKISRVRRGDTDFLAIPNMQVELGDRIRVVGPTYKLKEISKWFGDSTRGLSDINPVALGLGLALGYFIGEIEIPLPGGAHFAIGYAAGILIVALLMGYFGRVGRLVTALPFSTNQVIAEIGLLMFLARAGTNAGPQIGQAFSGGDWWKILILGMIITTTVGFGLHLVQRGIFKMGGTQLAGFIGGTQTQPAVLGFANARTGADPRVAVGYALAYPGAMIIKILLAYIVGSL</sequence>
<feature type="transmembrane region" description="Helical" evidence="8">
    <location>
        <begin position="417"/>
        <end position="437"/>
    </location>
</feature>
<comment type="similarity">
    <text evidence="2">Belongs to the AAE transporter (TC 2.A.81) family.</text>
</comment>
<dbReference type="GO" id="GO:0005886">
    <property type="term" value="C:plasma membrane"/>
    <property type="evidence" value="ECO:0007669"/>
    <property type="project" value="UniProtKB-SubCell"/>
</dbReference>
<dbReference type="Proteomes" id="UP000293036">
    <property type="component" value="Unassembled WGS sequence"/>
</dbReference>
<keyword evidence="3" id="KW-0813">Transport</keyword>
<dbReference type="Pfam" id="PF06826">
    <property type="entry name" value="Asp-Al_Ex"/>
    <property type="match status" value="2"/>
</dbReference>
<dbReference type="GO" id="GO:0006813">
    <property type="term" value="P:potassium ion transport"/>
    <property type="evidence" value="ECO:0007669"/>
    <property type="project" value="InterPro"/>
</dbReference>
<accession>A0A4Q9UYV6</accession>
<dbReference type="InterPro" id="IPR036721">
    <property type="entry name" value="RCK_C_sf"/>
</dbReference>
<feature type="transmembrane region" description="Helical" evidence="8">
    <location>
        <begin position="12"/>
        <end position="29"/>
    </location>
</feature>
<protein>
    <submittedName>
        <fullName evidence="10">Transporter</fullName>
    </submittedName>
</protein>
<organism evidence="10 11">
    <name type="scientific">Arcanobacterium bovis</name>
    <dbReference type="NCBI Taxonomy" id="2529275"/>
    <lineage>
        <taxon>Bacteria</taxon>
        <taxon>Bacillati</taxon>
        <taxon>Actinomycetota</taxon>
        <taxon>Actinomycetes</taxon>
        <taxon>Actinomycetales</taxon>
        <taxon>Actinomycetaceae</taxon>
        <taxon>Arcanobacterium</taxon>
    </lineage>
</organism>
<dbReference type="AlphaFoldDB" id="A0A4Q9UYV6"/>
<keyword evidence="11" id="KW-1185">Reference proteome</keyword>
<gene>
    <name evidence="10" type="ORF">EZJ44_07380</name>
</gene>
<dbReference type="PANTHER" id="PTHR30445:SF3">
    <property type="entry name" value="TRANSPORT PROTEIN YIDE-RELATED"/>
    <property type="match status" value="1"/>
</dbReference>
<evidence type="ECO:0000259" key="9">
    <source>
        <dbReference type="PROSITE" id="PS51202"/>
    </source>
</evidence>
<feature type="transmembrane region" description="Helical" evidence="8">
    <location>
        <begin position="36"/>
        <end position="54"/>
    </location>
</feature>
<evidence type="ECO:0000256" key="2">
    <source>
        <dbReference type="ARBA" id="ARBA00009854"/>
    </source>
</evidence>
<feature type="transmembrane region" description="Helical" evidence="8">
    <location>
        <begin position="392"/>
        <end position="410"/>
    </location>
</feature>
<dbReference type="InterPro" id="IPR006512">
    <property type="entry name" value="YidE_YbjL"/>
</dbReference>
<dbReference type="RefSeq" id="WP_131281896.1">
    <property type="nucleotide sequence ID" value="NZ_JBHSLR010000005.1"/>
</dbReference>
<feature type="transmembrane region" description="Helical" evidence="8">
    <location>
        <begin position="105"/>
        <end position="123"/>
    </location>
</feature>
<feature type="transmembrane region" description="Helical" evidence="8">
    <location>
        <begin position="457"/>
        <end position="478"/>
    </location>
</feature>
<comment type="caution">
    <text evidence="10">The sequence shown here is derived from an EMBL/GenBank/DDBJ whole genome shotgun (WGS) entry which is preliminary data.</text>
</comment>
<feature type="transmembrane region" description="Helical" evidence="8">
    <location>
        <begin position="518"/>
        <end position="539"/>
    </location>
</feature>
<dbReference type="InterPro" id="IPR006037">
    <property type="entry name" value="RCK_C"/>
</dbReference>
<dbReference type="GO" id="GO:0008324">
    <property type="term" value="F:monoatomic cation transmembrane transporter activity"/>
    <property type="evidence" value="ECO:0007669"/>
    <property type="project" value="InterPro"/>
</dbReference>
<keyword evidence="6 8" id="KW-1133">Transmembrane helix</keyword>
<dbReference type="PANTHER" id="PTHR30445">
    <property type="entry name" value="K(+)_H(+) ANTIPORTER SUBUNIT KHTT"/>
    <property type="match status" value="1"/>
</dbReference>
<evidence type="ECO:0000256" key="5">
    <source>
        <dbReference type="ARBA" id="ARBA00022692"/>
    </source>
</evidence>
<dbReference type="SUPFAM" id="SSF116726">
    <property type="entry name" value="TrkA C-terminal domain-like"/>
    <property type="match status" value="1"/>
</dbReference>
<keyword evidence="4" id="KW-1003">Cell membrane</keyword>
<evidence type="ECO:0000256" key="6">
    <source>
        <dbReference type="ARBA" id="ARBA00022989"/>
    </source>
</evidence>
<evidence type="ECO:0000256" key="3">
    <source>
        <dbReference type="ARBA" id="ARBA00022448"/>
    </source>
</evidence>
<keyword evidence="5 8" id="KW-0812">Transmembrane</keyword>
<dbReference type="OrthoDB" id="9155749at2"/>
<feature type="transmembrane region" description="Helical" evidence="8">
    <location>
        <begin position="66"/>
        <end position="85"/>
    </location>
</feature>